<gene>
    <name evidence="1" type="ORF">GIY09_10500</name>
</gene>
<organism evidence="1 2">
    <name type="scientific">Fundicoccus ignavus</name>
    <dbReference type="NCBI Taxonomy" id="2664442"/>
    <lineage>
        <taxon>Bacteria</taxon>
        <taxon>Bacillati</taxon>
        <taxon>Bacillota</taxon>
        <taxon>Bacilli</taxon>
        <taxon>Lactobacillales</taxon>
        <taxon>Aerococcaceae</taxon>
        <taxon>Fundicoccus</taxon>
    </lineage>
</organism>
<protein>
    <submittedName>
        <fullName evidence="1">Uncharacterized protein</fullName>
    </submittedName>
</protein>
<evidence type="ECO:0000313" key="2">
    <source>
        <dbReference type="Proteomes" id="UP000430975"/>
    </source>
</evidence>
<reference evidence="1 2" key="1">
    <citation type="submission" date="2019-11" db="EMBL/GenBank/DDBJ databases">
        <title>Characterisation of Fundicoccus ignavus gen. nov. sp. nov., a novel genus of the family Aerococcaceae isolated from bulk tank milk.</title>
        <authorList>
            <person name="Siebert A."/>
            <person name="Huptas C."/>
            <person name="Wenning M."/>
            <person name="Scherer S."/>
            <person name="Doll E.V."/>
        </authorList>
    </citation>
    <scope>NUCLEOTIDE SEQUENCE [LARGE SCALE GENOMIC DNA]</scope>
    <source>
        <strain evidence="1 2">WS4759</strain>
    </source>
</reference>
<dbReference type="AlphaFoldDB" id="A0A6I2GHU3"/>
<dbReference type="EMBL" id="WJQS01000010">
    <property type="protein sequence ID" value="MRI86274.1"/>
    <property type="molecule type" value="Genomic_DNA"/>
</dbReference>
<dbReference type="RefSeq" id="WP_153863965.1">
    <property type="nucleotide sequence ID" value="NZ_WJQS01000010.1"/>
</dbReference>
<proteinExistence type="predicted"/>
<dbReference type="Proteomes" id="UP000430975">
    <property type="component" value="Unassembled WGS sequence"/>
</dbReference>
<sequence>MEFNSEFFYYPNLQDYLEQILENIIDFLNMDEGKVGYIIIGETGNDIKSINWDIEKKNFEILLKSGMISPLPISVHVKTFSKFLEIKVVSGIKKPYIVSVI</sequence>
<evidence type="ECO:0000313" key="1">
    <source>
        <dbReference type="EMBL" id="MRI86274.1"/>
    </source>
</evidence>
<keyword evidence="2" id="KW-1185">Reference proteome</keyword>
<comment type="caution">
    <text evidence="1">The sequence shown here is derived from an EMBL/GenBank/DDBJ whole genome shotgun (WGS) entry which is preliminary data.</text>
</comment>
<accession>A0A6I2GHU3</accession>
<name>A0A6I2GHU3_9LACT</name>